<dbReference type="AlphaFoldDB" id="A0A7W7VML6"/>
<feature type="domain" description="SseB protein N-terminal" evidence="1">
    <location>
        <begin position="12"/>
        <end position="82"/>
    </location>
</feature>
<comment type="caution">
    <text evidence="2">The sequence shown here is derived from an EMBL/GenBank/DDBJ whole genome shotgun (WGS) entry which is preliminary data.</text>
</comment>
<reference evidence="2 3" key="1">
    <citation type="submission" date="2020-08" db="EMBL/GenBank/DDBJ databases">
        <title>Genomic Encyclopedia of Type Strains, Phase III (KMG-III): the genomes of soil and plant-associated and newly described type strains.</title>
        <authorList>
            <person name="Whitman W."/>
        </authorList>
    </citation>
    <scope>NUCLEOTIDE SEQUENCE [LARGE SCALE GENOMIC DNA]</scope>
    <source>
        <strain evidence="2 3">CECT 8840</strain>
    </source>
</reference>
<name>A0A7W7VML6_9ACTN</name>
<evidence type="ECO:0000313" key="2">
    <source>
        <dbReference type="EMBL" id="MBB4915375.1"/>
    </source>
</evidence>
<evidence type="ECO:0000313" key="3">
    <source>
        <dbReference type="Proteomes" id="UP000552644"/>
    </source>
</evidence>
<dbReference type="InterPro" id="IPR049975">
    <property type="entry name" value="SAV_915-like_dom"/>
</dbReference>
<dbReference type="Pfam" id="PF07179">
    <property type="entry name" value="SseB"/>
    <property type="match status" value="1"/>
</dbReference>
<evidence type="ECO:0000259" key="1">
    <source>
        <dbReference type="Pfam" id="PF07179"/>
    </source>
</evidence>
<dbReference type="EMBL" id="JACHJP010000002">
    <property type="protein sequence ID" value="MBB4915375.1"/>
    <property type="molecule type" value="Genomic_DNA"/>
</dbReference>
<keyword evidence="3" id="KW-1185">Reference proteome</keyword>
<gene>
    <name evidence="2" type="ORF">FHS44_002460</name>
</gene>
<dbReference type="NCBIfam" id="NF042914">
    <property type="entry name" value="SAV915_dom"/>
    <property type="match status" value="1"/>
</dbReference>
<proteinExistence type="predicted"/>
<dbReference type="RefSeq" id="WP_184714042.1">
    <property type="nucleotide sequence ID" value="NZ_JACHJP010000002.1"/>
</dbReference>
<protein>
    <recommendedName>
        <fullName evidence="1">SseB protein N-terminal domain-containing protein</fullName>
    </recommendedName>
</protein>
<dbReference type="Proteomes" id="UP000552644">
    <property type="component" value="Unassembled WGS sequence"/>
</dbReference>
<sequence length="91" mass="9867">MENSRRNDPPLLVPVRPGRGSLALRLFRTATGERTAVAFTSRDRLVRALGDGHAWMWLTERALRGMLEDLGVSGIVIDPAGTEGDPSLQAA</sequence>
<organism evidence="2 3">
    <name type="scientific">Streptosporangium saharense</name>
    <dbReference type="NCBI Taxonomy" id="1706840"/>
    <lineage>
        <taxon>Bacteria</taxon>
        <taxon>Bacillati</taxon>
        <taxon>Actinomycetota</taxon>
        <taxon>Actinomycetes</taxon>
        <taxon>Streptosporangiales</taxon>
        <taxon>Streptosporangiaceae</taxon>
        <taxon>Streptosporangium</taxon>
    </lineage>
</organism>
<dbReference type="InterPro" id="IPR009839">
    <property type="entry name" value="SseB_N"/>
</dbReference>
<accession>A0A7W7VML6</accession>